<name>A0A8S2VYK3_9BILA</name>
<sequence>SAVLSIRAKVDEVYRKLNQLCDILDGKSQDSHDPNPHGLMICESNELLTDSENLFADSNADEQVRLMTIAPKQWGRQKMDNTADLNTNVTKNFVHLSGFNQSQIRLDDRWFFEKEIEY</sequence>
<evidence type="ECO:0000313" key="2">
    <source>
        <dbReference type="Proteomes" id="UP000682733"/>
    </source>
</evidence>
<proteinExistence type="predicted"/>
<protein>
    <submittedName>
        <fullName evidence="1">Uncharacterized protein</fullName>
    </submittedName>
</protein>
<dbReference type="AlphaFoldDB" id="A0A8S2VYK3"/>
<evidence type="ECO:0000313" key="1">
    <source>
        <dbReference type="EMBL" id="CAF4422096.1"/>
    </source>
</evidence>
<accession>A0A8S2VYK3</accession>
<dbReference type="EMBL" id="CAJOBA010076850">
    <property type="protein sequence ID" value="CAF4422096.1"/>
    <property type="molecule type" value="Genomic_DNA"/>
</dbReference>
<reference evidence="1" key="1">
    <citation type="submission" date="2021-02" db="EMBL/GenBank/DDBJ databases">
        <authorList>
            <person name="Nowell W R."/>
        </authorList>
    </citation>
    <scope>NUCLEOTIDE SEQUENCE</scope>
</reference>
<comment type="caution">
    <text evidence="1">The sequence shown here is derived from an EMBL/GenBank/DDBJ whole genome shotgun (WGS) entry which is preliminary data.</text>
</comment>
<gene>
    <name evidence="1" type="ORF">TMI583_LOCUS44504</name>
</gene>
<organism evidence="1 2">
    <name type="scientific">Didymodactylos carnosus</name>
    <dbReference type="NCBI Taxonomy" id="1234261"/>
    <lineage>
        <taxon>Eukaryota</taxon>
        <taxon>Metazoa</taxon>
        <taxon>Spiralia</taxon>
        <taxon>Gnathifera</taxon>
        <taxon>Rotifera</taxon>
        <taxon>Eurotatoria</taxon>
        <taxon>Bdelloidea</taxon>
        <taxon>Philodinida</taxon>
        <taxon>Philodinidae</taxon>
        <taxon>Didymodactylos</taxon>
    </lineage>
</organism>
<dbReference type="Proteomes" id="UP000682733">
    <property type="component" value="Unassembled WGS sequence"/>
</dbReference>
<feature type="non-terminal residue" evidence="1">
    <location>
        <position position="1"/>
    </location>
</feature>